<dbReference type="InterPro" id="IPR050505">
    <property type="entry name" value="WDR55/POC1"/>
</dbReference>
<proteinExistence type="predicted"/>
<dbReference type="InterPro" id="IPR011600">
    <property type="entry name" value="Pept_C14_caspase"/>
</dbReference>
<dbReference type="EMBL" id="SGXA01000001">
    <property type="protein sequence ID" value="RZS74426.1"/>
    <property type="molecule type" value="Genomic_DNA"/>
</dbReference>
<dbReference type="SMART" id="SM00320">
    <property type="entry name" value="WD40"/>
    <property type="match status" value="12"/>
</dbReference>
<evidence type="ECO:0000256" key="1">
    <source>
        <dbReference type="ARBA" id="ARBA00022574"/>
    </source>
</evidence>
<feature type="repeat" description="WD" evidence="3">
    <location>
        <begin position="29"/>
        <end position="70"/>
    </location>
</feature>
<dbReference type="PANTHER" id="PTHR44019:SF8">
    <property type="entry name" value="POC1 CENTRIOLAR PROTEIN HOMOLOG"/>
    <property type="match status" value="1"/>
</dbReference>
<dbReference type="SUPFAM" id="SSF50969">
    <property type="entry name" value="YVTN repeat-like/Quinoprotein amine dehydrogenase"/>
    <property type="match status" value="1"/>
</dbReference>
<evidence type="ECO:0000259" key="5">
    <source>
        <dbReference type="Pfam" id="PF00656"/>
    </source>
</evidence>
<keyword evidence="1 3" id="KW-0853">WD repeat</keyword>
<dbReference type="InterPro" id="IPR011047">
    <property type="entry name" value="Quinoprotein_ADH-like_sf"/>
</dbReference>
<dbReference type="InterPro" id="IPR011044">
    <property type="entry name" value="Quino_amine_DH_bsu"/>
</dbReference>
<feature type="signal peptide" evidence="4">
    <location>
        <begin position="1"/>
        <end position="19"/>
    </location>
</feature>
<dbReference type="InterPro" id="IPR029030">
    <property type="entry name" value="Caspase-like_dom_sf"/>
</dbReference>
<comment type="caution">
    <text evidence="6">The sequence shown here is derived from an EMBL/GenBank/DDBJ whole genome shotgun (WGS) entry which is preliminary data.</text>
</comment>
<dbReference type="CDD" id="cd00200">
    <property type="entry name" value="WD40"/>
    <property type="match status" value="1"/>
</dbReference>
<evidence type="ECO:0000256" key="4">
    <source>
        <dbReference type="SAM" id="SignalP"/>
    </source>
</evidence>
<feature type="repeat" description="WD" evidence="3">
    <location>
        <begin position="439"/>
        <end position="480"/>
    </location>
</feature>
<dbReference type="SUPFAM" id="SSF50978">
    <property type="entry name" value="WD40 repeat-like"/>
    <property type="match status" value="1"/>
</dbReference>
<protein>
    <submittedName>
        <fullName evidence="6">WD40 repeat protein</fullName>
    </submittedName>
</protein>
<dbReference type="InterPro" id="IPR011659">
    <property type="entry name" value="WD40"/>
</dbReference>
<reference evidence="6 7" key="1">
    <citation type="submission" date="2019-02" db="EMBL/GenBank/DDBJ databases">
        <title>Genomic Encyclopedia of Type Strains, Phase IV (KMG-IV): sequencing the most valuable type-strain genomes for metagenomic binning, comparative biology and taxonomic classification.</title>
        <authorList>
            <person name="Goeker M."/>
        </authorList>
    </citation>
    <scope>NUCLEOTIDE SEQUENCE [LARGE SCALE GENOMIC DNA]</scope>
    <source>
        <strain evidence="6 7">DSM 18116</strain>
    </source>
</reference>
<dbReference type="Pfam" id="PF00400">
    <property type="entry name" value="WD40"/>
    <property type="match status" value="6"/>
</dbReference>
<dbReference type="Pfam" id="PF07676">
    <property type="entry name" value="PD40"/>
    <property type="match status" value="1"/>
</dbReference>
<dbReference type="SUPFAM" id="SSF52129">
    <property type="entry name" value="Caspase-like"/>
    <property type="match status" value="1"/>
</dbReference>
<dbReference type="SUPFAM" id="SSF50998">
    <property type="entry name" value="Quinoprotein alcohol dehydrogenase-like"/>
    <property type="match status" value="1"/>
</dbReference>
<dbReference type="Pfam" id="PF00656">
    <property type="entry name" value="Peptidase_C14"/>
    <property type="match status" value="1"/>
</dbReference>
<gene>
    <name evidence="6" type="ORF">EV199_0274</name>
</gene>
<dbReference type="RefSeq" id="WP_130538892.1">
    <property type="nucleotide sequence ID" value="NZ_CP042431.1"/>
</dbReference>
<dbReference type="PROSITE" id="PS50294">
    <property type="entry name" value="WD_REPEATS_REGION"/>
    <property type="match status" value="4"/>
</dbReference>
<dbReference type="Gene3D" id="2.130.10.10">
    <property type="entry name" value="YVTN repeat-like/Quinoprotein amine dehydrogenase"/>
    <property type="match status" value="4"/>
</dbReference>
<evidence type="ECO:0000313" key="6">
    <source>
        <dbReference type="EMBL" id="RZS74426.1"/>
    </source>
</evidence>
<feature type="repeat" description="WD" evidence="3">
    <location>
        <begin position="358"/>
        <end position="399"/>
    </location>
</feature>
<feature type="chain" id="PRO_5020599894" evidence="4">
    <location>
        <begin position="20"/>
        <end position="1145"/>
    </location>
</feature>
<evidence type="ECO:0000256" key="2">
    <source>
        <dbReference type="ARBA" id="ARBA00022737"/>
    </source>
</evidence>
<dbReference type="Gene3D" id="3.40.50.1460">
    <property type="match status" value="1"/>
</dbReference>
<dbReference type="InterPro" id="IPR036322">
    <property type="entry name" value="WD40_repeat_dom_sf"/>
</dbReference>
<dbReference type="PROSITE" id="PS50082">
    <property type="entry name" value="WD_REPEATS_2"/>
    <property type="match status" value="6"/>
</dbReference>
<evidence type="ECO:0000256" key="3">
    <source>
        <dbReference type="PROSITE-ProRule" id="PRU00221"/>
    </source>
</evidence>
<dbReference type="InterPro" id="IPR015943">
    <property type="entry name" value="WD40/YVTN_repeat-like_dom_sf"/>
</dbReference>
<dbReference type="GO" id="GO:0006508">
    <property type="term" value="P:proteolysis"/>
    <property type="evidence" value="ECO:0007669"/>
    <property type="project" value="InterPro"/>
</dbReference>
<name>A0A4V2F1N8_9BACT</name>
<accession>A0A4V2F1N8</accession>
<keyword evidence="4" id="KW-0732">Signal</keyword>
<keyword evidence="7" id="KW-1185">Reference proteome</keyword>
<feature type="domain" description="Peptidase C14 caspase" evidence="5">
    <location>
        <begin position="895"/>
        <end position="1136"/>
    </location>
</feature>
<feature type="repeat" description="WD" evidence="3">
    <location>
        <begin position="646"/>
        <end position="687"/>
    </location>
</feature>
<feature type="repeat" description="WD" evidence="3">
    <location>
        <begin position="152"/>
        <end position="193"/>
    </location>
</feature>
<keyword evidence="2" id="KW-0677">Repeat</keyword>
<dbReference type="GO" id="GO:0004197">
    <property type="term" value="F:cysteine-type endopeptidase activity"/>
    <property type="evidence" value="ECO:0007669"/>
    <property type="project" value="InterPro"/>
</dbReference>
<sequence length="1145" mass="128138">MKVVSLLLSIVFMLGQIHAQEQDLRLMLPIGHTAHISSIQLSNEQEFLLTGANDNTIKVWDGKTGTMRLNIRMKGQVGAARLSHDENWIVGAASEDSVRVFNRKTGKLRIAKKVSWGTGGAIFSGNDSSILAFGVTDAQLFDAFTGKTLLTIPARNGNLITAVFSPDEKLILTCGTHGGVELWDVQTKKIRYRLQSAMEYVHAAIFSYDGSKVAVASDTALTIWNTTTGKVHLNLKHAGDAVRMTAFSPDDKYILSGNWRNETIIWEAATGRKVRTLTHSADLIAISPDGKKVALGGGDDRGVAVFDMTTGKKITHVYPRESLSQLLFSKTGLSFVTGTVMGHLDVFDAEKGDWRLTFNGHVHANWTSRFSPDGSTLLTSPYDGSLKLWDRKKGELKKTVWNIRGGPEFSPDGTKLIASCWDSTARIIDVASGETWMTMNGHKSLMIDACFNKDGSMAITQDFDGIVQLWDLVSRKSTLRIEAGPEVRKVAFNPDGTKFYLYHYHDKFIAVRSTKNGDVLYTVPVDNCQIDQFEFTHDGKYYFTSTGCSTFVGDAVTGKILYTKSQGSAGREGRLDPSGERLLLLNSKNMELWDWQNNRLIVKEEHTGEKLEKAFYSPDGKTLVITTDDGYMQIREAGTLRLITTLEGHEGGVNTIDFFSTENLMVSCGADFTGKLWDLKTGSLVYTFFALGNEDYFTLLPSHYYRSTPMASRMLYYTSKDQDWISFEQLDLKYNRPDLVLKSAGSANKKLISTFYEAYLRRLRRQGFDSLTLQSKVAAPQFDFANGKEFISTKQYPSKVSIRIRVEDRNLPLDRFNVWVNEVPLWNNRGVSLKHLNSGTFDTIITVSLSEGYNLVEGTAMNAEGLESLRKSMVIGKVPDEQKAKARKCYFVGVAIERFADTGNNLLWSVKDIRALAGAFKEKYGSAHIVIDTLFNEKVSLAAILQLKKKLLKADINDVVVIAYSGHGLLSNDFDYYFPTWQVDFSKPEKGGIPYDSLESLVNNIPPRQKLMIIDACHSGEVDKEDMKMGEEGGIAYLPDSYQSKGEAMAPQTVFELMQEIFPDVGRNSGTTILSASRGTQTANEWDEIKHSIFTYSILELLQQQPHASVWQLKEHTYRRVMELTNGVQRPTTRQEMKNSDWMVW</sequence>
<dbReference type="InterPro" id="IPR001680">
    <property type="entry name" value="WD40_rpt"/>
</dbReference>
<dbReference type="Proteomes" id="UP000293874">
    <property type="component" value="Unassembled WGS sequence"/>
</dbReference>
<evidence type="ECO:0000313" key="7">
    <source>
        <dbReference type="Proteomes" id="UP000293874"/>
    </source>
</evidence>
<feature type="repeat" description="WD" evidence="3">
    <location>
        <begin position="235"/>
        <end position="276"/>
    </location>
</feature>
<organism evidence="6 7">
    <name type="scientific">Pseudobacter ginsenosidimutans</name>
    <dbReference type="NCBI Taxonomy" id="661488"/>
    <lineage>
        <taxon>Bacteria</taxon>
        <taxon>Pseudomonadati</taxon>
        <taxon>Bacteroidota</taxon>
        <taxon>Chitinophagia</taxon>
        <taxon>Chitinophagales</taxon>
        <taxon>Chitinophagaceae</taxon>
        <taxon>Pseudobacter</taxon>
    </lineage>
</organism>
<dbReference type="AlphaFoldDB" id="A0A4V2F1N8"/>
<dbReference type="PANTHER" id="PTHR44019">
    <property type="entry name" value="WD REPEAT-CONTAINING PROTEIN 55"/>
    <property type="match status" value="1"/>
</dbReference>
<dbReference type="OrthoDB" id="1492850at2"/>